<keyword evidence="1" id="KW-0812">Transmembrane</keyword>
<proteinExistence type="predicted"/>
<organism evidence="2 3">
    <name type="scientific">Alicyclobacillus fastidiosus</name>
    <dbReference type="NCBI Taxonomy" id="392011"/>
    <lineage>
        <taxon>Bacteria</taxon>
        <taxon>Bacillati</taxon>
        <taxon>Bacillota</taxon>
        <taxon>Bacilli</taxon>
        <taxon>Bacillales</taxon>
        <taxon>Alicyclobacillaceae</taxon>
        <taxon>Alicyclobacillus</taxon>
    </lineage>
</organism>
<dbReference type="Proteomes" id="UP001579974">
    <property type="component" value="Unassembled WGS sequence"/>
</dbReference>
<comment type="caution">
    <text evidence="2">The sequence shown here is derived from an EMBL/GenBank/DDBJ whole genome shotgun (WGS) entry which is preliminary data.</text>
</comment>
<feature type="transmembrane region" description="Helical" evidence="1">
    <location>
        <begin position="54"/>
        <end position="77"/>
    </location>
</feature>
<keyword evidence="1" id="KW-1133">Transmembrane helix</keyword>
<protein>
    <submittedName>
        <fullName evidence="2">DUF2254 family protein</fullName>
    </submittedName>
</protein>
<dbReference type="Pfam" id="PF10011">
    <property type="entry name" value="DUF2254"/>
    <property type="match status" value="1"/>
</dbReference>
<feature type="transmembrane region" description="Helical" evidence="1">
    <location>
        <begin position="97"/>
        <end position="119"/>
    </location>
</feature>
<dbReference type="RefSeq" id="WP_275473084.1">
    <property type="nucleotide sequence ID" value="NZ_CP162940.1"/>
</dbReference>
<feature type="transmembrane region" description="Helical" evidence="1">
    <location>
        <begin position="21"/>
        <end position="42"/>
    </location>
</feature>
<keyword evidence="1" id="KW-0472">Membrane</keyword>
<keyword evidence="3" id="KW-1185">Reference proteome</keyword>
<dbReference type="EMBL" id="JBDXSU010000012">
    <property type="protein sequence ID" value="MFB5191569.1"/>
    <property type="molecule type" value="Genomic_DNA"/>
</dbReference>
<accession>A0ABV5AH08</accession>
<gene>
    <name evidence="2" type="ORF">KKP3000_000343</name>
</gene>
<evidence type="ECO:0000313" key="2">
    <source>
        <dbReference type="EMBL" id="MFB5191569.1"/>
    </source>
</evidence>
<reference evidence="2 3" key="1">
    <citation type="journal article" date="2024" name="Int. J. Mol. Sci.">
        <title>Exploration of Alicyclobacillus spp. Genome in Search of Antibiotic Resistance.</title>
        <authorList>
            <person name="Bucka-Kolendo J."/>
            <person name="Kiousi D.E."/>
            <person name="Dekowska A."/>
            <person name="Mikolajczuk-Szczyrba A."/>
            <person name="Karadedos D.M."/>
            <person name="Michael P."/>
            <person name="Galanis A."/>
            <person name="Sokolowska B."/>
        </authorList>
    </citation>
    <scope>NUCLEOTIDE SEQUENCE [LARGE SCALE GENOMIC DNA]</scope>
    <source>
        <strain evidence="2 3">KKP 3000</strain>
    </source>
</reference>
<feature type="transmembrane region" description="Helical" evidence="1">
    <location>
        <begin position="139"/>
        <end position="160"/>
    </location>
</feature>
<name>A0ABV5AH08_9BACL</name>
<sequence>MSSELSRLQAYLKHVRQVSSSWVFYLLVTGLVICLVFVHPPLIFQGDTDTARNYLNTIVSSLSTILALCISIILVAIQMTASNYTHRVLDFFVRLPYNASLFLVFFTTIMHSFLLMAKIREPERDPLTLPLQSEMSADLVLVFICFLSLLLYMYAVVQLLKPERIIQLILREYDGAVRSGRWRSAMENVEQICDIVKRAASVNDSVTGTYGLTRMQEIAALLPMPFSEDDPALVIHRSFLNQWGEIIGVTVKEKETGIIYVALDALYEQGCLYLEQGSFVPAQEVVKMYRHIVFSHLLPEGQEYYAETVAQRLYRLAAMASSGTWRGKQFAVRTWETILSCGENCFRLGKGYPSLYAGFLMIEEISTLFANLVDTPLYSRALLSYFSLWKAFAAVAQRKDVAAWAIWWTAQDFSADLRRHGRVFALELARHEGRKEMELTLMHLLPEPPIGPQEQPDANFKAIWVRLFDGIPYESREGGESGSRPGDG</sequence>
<evidence type="ECO:0000256" key="1">
    <source>
        <dbReference type="SAM" id="Phobius"/>
    </source>
</evidence>
<dbReference type="InterPro" id="IPR018723">
    <property type="entry name" value="DUF2254_membrane"/>
</dbReference>
<evidence type="ECO:0000313" key="3">
    <source>
        <dbReference type="Proteomes" id="UP001579974"/>
    </source>
</evidence>